<evidence type="ECO:0000313" key="1">
    <source>
        <dbReference type="EMBL" id="KNC70346.1"/>
    </source>
</evidence>
<proteinExistence type="predicted"/>
<dbReference type="AlphaFoldDB" id="A0A0L0F113"/>
<evidence type="ECO:0000313" key="2">
    <source>
        <dbReference type="Proteomes" id="UP000054560"/>
    </source>
</evidence>
<keyword evidence="2" id="KW-1185">Reference proteome</keyword>
<protein>
    <submittedName>
        <fullName evidence="1">Uncharacterized protein</fullName>
    </submittedName>
</protein>
<sequence length="112" mass="12374">MLLKHEPPVSYTHVHRYASIVTGFDQSGIDRGQSVDDTSGMGPETTVSRGVSDFYDEGLEDQGFLVHTRYFVVGRFVRSIACVDLIVPWVCFELPVVSVRPGYAVVGVFCVC</sequence>
<dbReference type="EMBL" id="KQ251418">
    <property type="protein sequence ID" value="KNC70346.1"/>
    <property type="molecule type" value="Genomic_DNA"/>
</dbReference>
<dbReference type="RefSeq" id="XP_014144248.1">
    <property type="nucleotide sequence ID" value="XM_014288773.1"/>
</dbReference>
<dbReference type="Proteomes" id="UP000054560">
    <property type="component" value="Unassembled WGS sequence"/>
</dbReference>
<dbReference type="GeneID" id="25917634"/>
<reference evidence="1 2" key="1">
    <citation type="submission" date="2011-02" db="EMBL/GenBank/DDBJ databases">
        <title>The Genome Sequence of Sphaeroforma arctica JP610.</title>
        <authorList>
            <consortium name="The Broad Institute Genome Sequencing Platform"/>
            <person name="Russ C."/>
            <person name="Cuomo C."/>
            <person name="Young S.K."/>
            <person name="Zeng Q."/>
            <person name="Gargeya S."/>
            <person name="Alvarado L."/>
            <person name="Berlin A."/>
            <person name="Chapman S.B."/>
            <person name="Chen Z."/>
            <person name="Freedman E."/>
            <person name="Gellesch M."/>
            <person name="Goldberg J."/>
            <person name="Griggs A."/>
            <person name="Gujja S."/>
            <person name="Heilman E."/>
            <person name="Heiman D."/>
            <person name="Howarth C."/>
            <person name="Mehta T."/>
            <person name="Neiman D."/>
            <person name="Pearson M."/>
            <person name="Roberts A."/>
            <person name="Saif S."/>
            <person name="Shea T."/>
            <person name="Shenoy N."/>
            <person name="Sisk P."/>
            <person name="Stolte C."/>
            <person name="Sykes S."/>
            <person name="White J."/>
            <person name="Yandava C."/>
            <person name="Burger G."/>
            <person name="Gray M.W."/>
            <person name="Holland P.W.H."/>
            <person name="King N."/>
            <person name="Lang F.B.F."/>
            <person name="Roger A.J."/>
            <person name="Ruiz-Trillo I."/>
            <person name="Haas B."/>
            <person name="Nusbaum C."/>
            <person name="Birren B."/>
        </authorList>
    </citation>
    <scope>NUCLEOTIDE SEQUENCE [LARGE SCALE GENOMIC DNA]</scope>
    <source>
        <strain evidence="1 2">JP610</strain>
    </source>
</reference>
<accession>A0A0L0F113</accession>
<organism evidence="1 2">
    <name type="scientific">Sphaeroforma arctica JP610</name>
    <dbReference type="NCBI Taxonomy" id="667725"/>
    <lineage>
        <taxon>Eukaryota</taxon>
        <taxon>Ichthyosporea</taxon>
        <taxon>Ichthyophonida</taxon>
        <taxon>Sphaeroforma</taxon>
    </lineage>
</organism>
<name>A0A0L0F113_9EUKA</name>
<gene>
    <name evidence="1" type="ORF">SARC_17130</name>
</gene>